<dbReference type="Ensembl" id="ENSLOCT00000000908.1">
    <property type="protein sequence ID" value="ENSLOCP00000000904.1"/>
    <property type="gene ID" value="ENSLOCG00000000807.1"/>
</dbReference>
<dbReference type="GeneTree" id="ENSGT01120000271828"/>
<dbReference type="Bgee" id="ENSLOCG00000000807">
    <property type="expression patterns" value="Expressed in intestine and 13 other cell types or tissues"/>
</dbReference>
<evidence type="ECO:0000313" key="5">
    <source>
        <dbReference type="Ensembl" id="ENSLOCP00000000904.1"/>
    </source>
</evidence>
<dbReference type="STRING" id="7918.ENSLOCP00000000904"/>
<comment type="similarity">
    <text evidence="3">Belongs to the MHC class I family.</text>
</comment>
<dbReference type="InterPro" id="IPR036179">
    <property type="entry name" value="Ig-like_dom_sf"/>
</dbReference>
<dbReference type="Gene3D" id="3.30.500.10">
    <property type="entry name" value="MHC class I-like antigen recognition-like"/>
    <property type="match status" value="1"/>
</dbReference>
<dbReference type="PRINTS" id="PR01638">
    <property type="entry name" value="MHCCLASSI"/>
</dbReference>
<dbReference type="FunFam" id="2.60.40.10:FF:003081">
    <property type="entry name" value="Uncharacterized protein"/>
    <property type="match status" value="1"/>
</dbReference>
<accession>W5LXP7</accession>
<keyword evidence="2" id="KW-0393">Immunoglobulin domain</keyword>
<keyword evidence="1" id="KW-0325">Glycoprotein</keyword>
<dbReference type="PANTHER" id="PTHR16675">
    <property type="entry name" value="MHC CLASS I-RELATED"/>
    <property type="match status" value="1"/>
</dbReference>
<dbReference type="PANTHER" id="PTHR16675:SF237">
    <property type="entry name" value="MHC CLASS I ANTIGEN TRANSCRIPT VARIANT 1-RELATED"/>
    <property type="match status" value="1"/>
</dbReference>
<reference evidence="5" key="2">
    <citation type="submission" date="2025-08" db="UniProtKB">
        <authorList>
            <consortium name="Ensembl"/>
        </authorList>
    </citation>
    <scope>IDENTIFICATION</scope>
</reference>
<dbReference type="InterPro" id="IPR003597">
    <property type="entry name" value="Ig_C1-set"/>
</dbReference>
<evidence type="ECO:0000259" key="4">
    <source>
        <dbReference type="PROSITE" id="PS50835"/>
    </source>
</evidence>
<dbReference type="Proteomes" id="UP000018468">
    <property type="component" value="Unassembled WGS sequence"/>
</dbReference>
<dbReference type="Gene3D" id="2.60.40.10">
    <property type="entry name" value="Immunoglobulins"/>
    <property type="match status" value="1"/>
</dbReference>
<dbReference type="FunFam" id="3.30.500.10:FF:000001">
    <property type="entry name" value="H-2 class I histocompatibility antigen, alpha chain"/>
    <property type="match status" value="1"/>
</dbReference>
<evidence type="ECO:0000256" key="3">
    <source>
        <dbReference type="RuleBase" id="RU004439"/>
    </source>
</evidence>
<evidence type="ECO:0000313" key="6">
    <source>
        <dbReference type="Proteomes" id="UP000018468"/>
    </source>
</evidence>
<dbReference type="InterPro" id="IPR003006">
    <property type="entry name" value="Ig/MHC_CS"/>
</dbReference>
<dbReference type="HOGENOM" id="CLU_047501_0_0_1"/>
<dbReference type="InterPro" id="IPR013783">
    <property type="entry name" value="Ig-like_fold"/>
</dbReference>
<feature type="domain" description="Ig-like" evidence="4">
    <location>
        <begin position="199"/>
        <end position="279"/>
    </location>
</feature>
<keyword evidence="6" id="KW-1185">Reference proteome</keyword>
<reference evidence="5" key="3">
    <citation type="submission" date="2025-09" db="UniProtKB">
        <authorList>
            <consortium name="Ensembl"/>
        </authorList>
    </citation>
    <scope>IDENTIFICATION</scope>
</reference>
<dbReference type="Pfam" id="PF00129">
    <property type="entry name" value="MHC_I"/>
    <property type="match status" value="1"/>
</dbReference>
<dbReference type="InterPro" id="IPR001039">
    <property type="entry name" value="MHC_I_a_a1/a2"/>
</dbReference>
<dbReference type="InParanoid" id="W5LXP7"/>
<dbReference type="SUPFAM" id="SSF48726">
    <property type="entry name" value="Immunoglobulin"/>
    <property type="match status" value="1"/>
</dbReference>
<reference evidence="6" key="1">
    <citation type="submission" date="2011-12" db="EMBL/GenBank/DDBJ databases">
        <title>The Draft Genome of Lepisosteus oculatus.</title>
        <authorList>
            <consortium name="The Broad Institute Genome Assembly &amp; Analysis Group"/>
            <consortium name="Computational R&amp;D Group"/>
            <consortium name="and Sequencing Platform"/>
            <person name="Di Palma F."/>
            <person name="Alfoldi J."/>
            <person name="Johnson J."/>
            <person name="Berlin A."/>
            <person name="Gnerre S."/>
            <person name="Jaffe D."/>
            <person name="MacCallum I."/>
            <person name="Young S."/>
            <person name="Walker B.J."/>
            <person name="Lander E.S."/>
            <person name="Lindblad-Toh K."/>
        </authorList>
    </citation>
    <scope>NUCLEOTIDE SEQUENCE [LARGE SCALE GENOMIC DNA]</scope>
</reference>
<dbReference type="AlphaFoldDB" id="W5LXP7"/>
<dbReference type="PROSITE" id="PS00290">
    <property type="entry name" value="IG_MHC"/>
    <property type="match status" value="1"/>
</dbReference>
<name>W5LXP7_LEPOC</name>
<dbReference type="GO" id="GO:0009897">
    <property type="term" value="C:external side of plasma membrane"/>
    <property type="evidence" value="ECO:0000318"/>
    <property type="project" value="GO_Central"/>
</dbReference>
<dbReference type="SMART" id="SM00407">
    <property type="entry name" value="IGc1"/>
    <property type="match status" value="1"/>
</dbReference>
<evidence type="ECO:0000256" key="2">
    <source>
        <dbReference type="ARBA" id="ARBA00023319"/>
    </source>
</evidence>
<dbReference type="Pfam" id="PF07654">
    <property type="entry name" value="C1-set"/>
    <property type="match status" value="1"/>
</dbReference>
<dbReference type="InterPro" id="IPR050208">
    <property type="entry name" value="MHC_class-I_related"/>
</dbReference>
<proteinExistence type="inferred from homology"/>
<evidence type="ECO:0000256" key="1">
    <source>
        <dbReference type="ARBA" id="ARBA00023180"/>
    </source>
</evidence>
<dbReference type="OMA" id="YFLENIC"/>
<dbReference type="SUPFAM" id="SSF54452">
    <property type="entry name" value="MHC antigen-recognition domain"/>
    <property type="match status" value="1"/>
</dbReference>
<dbReference type="InterPro" id="IPR037055">
    <property type="entry name" value="MHC_I-like_Ag-recog_sf"/>
</dbReference>
<dbReference type="GO" id="GO:0005615">
    <property type="term" value="C:extracellular space"/>
    <property type="evidence" value="ECO:0000318"/>
    <property type="project" value="GO_Central"/>
</dbReference>
<dbReference type="eggNOG" id="ENOG502RQEK">
    <property type="taxonomic scope" value="Eukaryota"/>
</dbReference>
<organism evidence="5 6">
    <name type="scientific">Lepisosteus oculatus</name>
    <name type="common">Spotted gar</name>
    <dbReference type="NCBI Taxonomy" id="7918"/>
    <lineage>
        <taxon>Eukaryota</taxon>
        <taxon>Metazoa</taxon>
        <taxon>Chordata</taxon>
        <taxon>Craniata</taxon>
        <taxon>Vertebrata</taxon>
        <taxon>Euteleostomi</taxon>
        <taxon>Actinopterygii</taxon>
        <taxon>Neopterygii</taxon>
        <taxon>Holostei</taxon>
        <taxon>Semionotiformes</taxon>
        <taxon>Lepisosteidae</taxon>
        <taxon>Lepisosteus</taxon>
    </lineage>
</organism>
<dbReference type="PROSITE" id="PS50835">
    <property type="entry name" value="IG_LIKE"/>
    <property type="match status" value="1"/>
</dbReference>
<dbReference type="InterPro" id="IPR011161">
    <property type="entry name" value="MHC_I-like_Ag-recog"/>
</dbReference>
<dbReference type="GO" id="GO:0006955">
    <property type="term" value="P:immune response"/>
    <property type="evidence" value="ECO:0000318"/>
    <property type="project" value="GO_Central"/>
</dbReference>
<dbReference type="InterPro" id="IPR007110">
    <property type="entry name" value="Ig-like_dom"/>
</dbReference>
<protein>
    <submittedName>
        <fullName evidence="5">Major histocompatibility complex class I UBA</fullName>
    </submittedName>
</protein>
<dbReference type="InterPro" id="IPR011162">
    <property type="entry name" value="MHC_I/II-like_Ag-recog"/>
</dbReference>
<sequence length="279" mass="31834">FSVTGPAHFMIMSLVVPGTHSYQYIYTATVGMSEFPEFVVVGMVDGEQVNYYDSSIKEMIPRREWVKGAVDPDFWNRGTQILLGWQQTFKAGIEILRQRFNQTGGVHTWQLMYGCELDSDGTTRGYFQFGYDGADYISLDKSTLTWTAANQRAVITKNKWDATGADARFQTNYLENTCIEWVKKYVEYGRETLLRTERPQVSVYSRVSGSQGPEVTCLATGFFPKDIVVHLQRDGQDLQEDVHSGEVLPNGDGSFQVRKSLRVSEEELKRHQYSCRVDH</sequence>